<comment type="caution">
    <text evidence="2">The sequence shown here is derived from an EMBL/GenBank/DDBJ whole genome shotgun (WGS) entry which is preliminary data.</text>
</comment>
<evidence type="ECO:0000259" key="1">
    <source>
        <dbReference type="SMART" id="SM01012"/>
    </source>
</evidence>
<organism evidence="2 3">
    <name type="scientific">Tenggerimyces flavus</name>
    <dbReference type="NCBI Taxonomy" id="1708749"/>
    <lineage>
        <taxon>Bacteria</taxon>
        <taxon>Bacillati</taxon>
        <taxon>Actinomycetota</taxon>
        <taxon>Actinomycetes</taxon>
        <taxon>Propionibacteriales</taxon>
        <taxon>Nocardioidaceae</taxon>
        <taxon>Tenggerimyces</taxon>
    </lineage>
</organism>
<evidence type="ECO:0000313" key="3">
    <source>
        <dbReference type="Proteomes" id="UP001595699"/>
    </source>
</evidence>
<dbReference type="Gene3D" id="1.10.10.10">
    <property type="entry name" value="Winged helix-like DNA-binding domain superfamily/Winged helix DNA-binding domain"/>
    <property type="match status" value="1"/>
</dbReference>
<dbReference type="EMBL" id="JBHRZH010000014">
    <property type="protein sequence ID" value="MFC3762362.1"/>
    <property type="molecule type" value="Genomic_DNA"/>
</dbReference>
<sequence length="133" mass="14552">MLNLFCAHRTTLSQDDVDIGQALCDIATIGLLHERFVRERDLLAEQPQNALNSRVLIEQAKGVLAERAGIDVTAAFESCAHASAATRRLSDVATAVIDNTLPTSTLLLRAQLVTPHHRHRRRSALQAYSWAGG</sequence>
<gene>
    <name evidence="2" type="ORF">ACFOUW_16085</name>
</gene>
<reference evidence="3" key="1">
    <citation type="journal article" date="2019" name="Int. J. Syst. Evol. Microbiol.">
        <title>The Global Catalogue of Microorganisms (GCM) 10K type strain sequencing project: providing services to taxonomists for standard genome sequencing and annotation.</title>
        <authorList>
            <consortium name="The Broad Institute Genomics Platform"/>
            <consortium name="The Broad Institute Genome Sequencing Center for Infectious Disease"/>
            <person name="Wu L."/>
            <person name="Ma J."/>
        </authorList>
    </citation>
    <scope>NUCLEOTIDE SEQUENCE [LARGE SCALE GENOMIC DNA]</scope>
    <source>
        <strain evidence="3">CGMCC 4.7241</strain>
    </source>
</reference>
<accession>A0ABV7YB44</accession>
<dbReference type="Proteomes" id="UP001595699">
    <property type="component" value="Unassembled WGS sequence"/>
</dbReference>
<keyword evidence="3" id="KW-1185">Reference proteome</keyword>
<evidence type="ECO:0000313" key="2">
    <source>
        <dbReference type="EMBL" id="MFC3762362.1"/>
    </source>
</evidence>
<name>A0ABV7YB44_9ACTN</name>
<protein>
    <submittedName>
        <fullName evidence="2">ANTAR domain-containing protein</fullName>
    </submittedName>
</protein>
<proteinExistence type="predicted"/>
<dbReference type="RefSeq" id="WP_205121810.1">
    <property type="nucleotide sequence ID" value="NZ_JAFBCM010000001.1"/>
</dbReference>
<dbReference type="InterPro" id="IPR005561">
    <property type="entry name" value="ANTAR"/>
</dbReference>
<dbReference type="SMART" id="SM01012">
    <property type="entry name" value="ANTAR"/>
    <property type="match status" value="1"/>
</dbReference>
<dbReference type="InterPro" id="IPR036388">
    <property type="entry name" value="WH-like_DNA-bd_sf"/>
</dbReference>
<feature type="domain" description="ANTAR" evidence="1">
    <location>
        <begin position="43"/>
        <end position="97"/>
    </location>
</feature>
<dbReference type="Pfam" id="PF03861">
    <property type="entry name" value="ANTAR"/>
    <property type="match status" value="1"/>
</dbReference>